<dbReference type="OrthoDB" id="3785457at2759"/>
<feature type="non-terminal residue" evidence="1">
    <location>
        <position position="1"/>
    </location>
</feature>
<evidence type="ECO:0000313" key="1">
    <source>
        <dbReference type="EMBL" id="KAF2180999.1"/>
    </source>
</evidence>
<gene>
    <name evidence="1" type="ORF">K469DRAFT_590996</name>
</gene>
<dbReference type="EMBL" id="ML994655">
    <property type="protein sequence ID" value="KAF2180999.1"/>
    <property type="molecule type" value="Genomic_DNA"/>
</dbReference>
<protein>
    <submittedName>
        <fullName evidence="1">Uncharacterized protein</fullName>
    </submittedName>
</protein>
<name>A0A6A6DS07_9PEZI</name>
<evidence type="ECO:0000313" key="2">
    <source>
        <dbReference type="Proteomes" id="UP000800200"/>
    </source>
</evidence>
<proteinExistence type="predicted"/>
<accession>A0A6A6DS07</accession>
<dbReference type="Proteomes" id="UP000800200">
    <property type="component" value="Unassembled WGS sequence"/>
</dbReference>
<reference evidence="1" key="1">
    <citation type="journal article" date="2020" name="Stud. Mycol.">
        <title>101 Dothideomycetes genomes: a test case for predicting lifestyles and emergence of pathogens.</title>
        <authorList>
            <person name="Haridas S."/>
            <person name="Albert R."/>
            <person name="Binder M."/>
            <person name="Bloem J."/>
            <person name="Labutti K."/>
            <person name="Salamov A."/>
            <person name="Andreopoulos B."/>
            <person name="Baker S."/>
            <person name="Barry K."/>
            <person name="Bills G."/>
            <person name="Bluhm B."/>
            <person name="Cannon C."/>
            <person name="Castanera R."/>
            <person name="Culley D."/>
            <person name="Daum C."/>
            <person name="Ezra D."/>
            <person name="Gonzalez J."/>
            <person name="Henrissat B."/>
            <person name="Kuo A."/>
            <person name="Liang C."/>
            <person name="Lipzen A."/>
            <person name="Lutzoni F."/>
            <person name="Magnuson J."/>
            <person name="Mondo S."/>
            <person name="Nolan M."/>
            <person name="Ohm R."/>
            <person name="Pangilinan J."/>
            <person name="Park H.-J."/>
            <person name="Ramirez L."/>
            <person name="Alfaro M."/>
            <person name="Sun H."/>
            <person name="Tritt A."/>
            <person name="Yoshinaga Y."/>
            <person name="Zwiers L.-H."/>
            <person name="Turgeon B."/>
            <person name="Goodwin S."/>
            <person name="Spatafora J."/>
            <person name="Crous P."/>
            <person name="Grigoriev I."/>
        </authorList>
    </citation>
    <scope>NUCLEOTIDE SEQUENCE</scope>
    <source>
        <strain evidence="1">CBS 207.26</strain>
    </source>
</reference>
<organism evidence="1 2">
    <name type="scientific">Zopfia rhizophila CBS 207.26</name>
    <dbReference type="NCBI Taxonomy" id="1314779"/>
    <lineage>
        <taxon>Eukaryota</taxon>
        <taxon>Fungi</taxon>
        <taxon>Dikarya</taxon>
        <taxon>Ascomycota</taxon>
        <taxon>Pezizomycotina</taxon>
        <taxon>Dothideomycetes</taxon>
        <taxon>Dothideomycetes incertae sedis</taxon>
        <taxon>Zopfiaceae</taxon>
        <taxon>Zopfia</taxon>
    </lineage>
</organism>
<sequence>WAFRLEGFPALQILAFGDFSYQGRFARYNALLCRAISNIDLTLDTPNQTSNTFRPMTENDGRLREYFDSYSNVLSSCPLDSILEI</sequence>
<keyword evidence="2" id="KW-1185">Reference proteome</keyword>
<dbReference type="AlphaFoldDB" id="A0A6A6DS07"/>